<evidence type="ECO:0000313" key="2">
    <source>
        <dbReference type="Proteomes" id="UP000788993"/>
    </source>
</evidence>
<proteinExistence type="predicted"/>
<gene>
    <name evidence="1" type="ORF">OGATHE_003962</name>
</gene>
<reference evidence="1" key="1">
    <citation type="journal article" date="2021" name="Open Biol.">
        <title>Shared evolutionary footprints suggest mitochondrial oxidative damage underlies multiple complex I losses in fungi.</title>
        <authorList>
            <person name="Schikora-Tamarit M.A."/>
            <person name="Marcet-Houben M."/>
            <person name="Nosek J."/>
            <person name="Gabaldon T."/>
        </authorList>
    </citation>
    <scope>NUCLEOTIDE SEQUENCE</scope>
    <source>
        <strain evidence="1">NCAIM Y.01608</strain>
    </source>
</reference>
<dbReference type="Proteomes" id="UP000788993">
    <property type="component" value="Unassembled WGS sequence"/>
</dbReference>
<name>A0A9P8P4N6_9ASCO</name>
<reference evidence="1" key="2">
    <citation type="submission" date="2021-01" db="EMBL/GenBank/DDBJ databases">
        <authorList>
            <person name="Schikora-Tamarit M.A."/>
        </authorList>
    </citation>
    <scope>NUCLEOTIDE SEQUENCE</scope>
    <source>
        <strain evidence="1">NCAIM Y.01608</strain>
    </source>
</reference>
<evidence type="ECO:0000313" key="1">
    <source>
        <dbReference type="EMBL" id="KAH3665147.1"/>
    </source>
</evidence>
<protein>
    <submittedName>
        <fullName evidence="1">Uncharacterized protein</fullName>
    </submittedName>
</protein>
<accession>A0A9P8P4N6</accession>
<organism evidence="1 2">
    <name type="scientific">Ogataea polymorpha</name>
    <dbReference type="NCBI Taxonomy" id="460523"/>
    <lineage>
        <taxon>Eukaryota</taxon>
        <taxon>Fungi</taxon>
        <taxon>Dikarya</taxon>
        <taxon>Ascomycota</taxon>
        <taxon>Saccharomycotina</taxon>
        <taxon>Pichiomycetes</taxon>
        <taxon>Pichiales</taxon>
        <taxon>Pichiaceae</taxon>
        <taxon>Ogataea</taxon>
    </lineage>
</organism>
<comment type="caution">
    <text evidence="1">The sequence shown here is derived from an EMBL/GenBank/DDBJ whole genome shotgun (WGS) entry which is preliminary data.</text>
</comment>
<dbReference type="AlphaFoldDB" id="A0A9P8P4N6"/>
<keyword evidence="2" id="KW-1185">Reference proteome</keyword>
<dbReference type="EMBL" id="JAEUBD010001178">
    <property type="protein sequence ID" value="KAH3665147.1"/>
    <property type="molecule type" value="Genomic_DNA"/>
</dbReference>
<sequence length="236" mass="25384">MVPLLGGVDHLLLGVSELAKTVDVLNTVNTQSDLGREELDPLVLEQRRVDKGRLNNVFLAGKTVQHGRGKSSTGLGHRQGSRTSTTLGLDDFVTTELDSVDQSVVGLLWQVLVVGLGDQRNNGDSGVAANNGDVLVDRVGSSDFRQESRGSQHVQGGDTKQLLWVVDVLGLEHLGDNRNGRVDRVRDHTDGSVWTVVGTCLSKVSDNRGVGVEQVVSGHARFSRNTGWDQNDIGAF</sequence>